<comment type="similarity">
    <text evidence="1">Belongs to the DinB family.</text>
</comment>
<feature type="chain" id="PRO_5016244427" evidence="4">
    <location>
        <begin position="23"/>
        <end position="176"/>
    </location>
</feature>
<feature type="signal peptide" evidence="4">
    <location>
        <begin position="1"/>
        <end position="22"/>
    </location>
</feature>
<dbReference type="RefSeq" id="WP_109742259.1">
    <property type="nucleotide sequence ID" value="NZ_QGGO01000006.1"/>
</dbReference>
<keyword evidence="2 3" id="KW-0479">Metal-binding</keyword>
<dbReference type="Pfam" id="PF05163">
    <property type="entry name" value="DinB"/>
    <property type="match status" value="1"/>
</dbReference>
<evidence type="ECO:0000256" key="1">
    <source>
        <dbReference type="ARBA" id="ARBA00008635"/>
    </source>
</evidence>
<keyword evidence="4" id="KW-0732">Signal</keyword>
<evidence type="ECO:0000256" key="2">
    <source>
        <dbReference type="ARBA" id="ARBA00022723"/>
    </source>
</evidence>
<feature type="binding site" evidence="3">
    <location>
        <position position="155"/>
    </location>
    <ligand>
        <name>a divalent metal cation</name>
        <dbReference type="ChEBI" id="CHEBI:60240"/>
    </ligand>
</feature>
<reference evidence="5 6" key="1">
    <citation type="submission" date="2018-05" db="EMBL/GenBank/DDBJ databases">
        <title>Genomic Encyclopedia of Archaeal and Bacterial Type Strains, Phase II (KMG-II): from individual species to whole genera.</title>
        <authorList>
            <person name="Goeker M."/>
        </authorList>
    </citation>
    <scope>NUCLEOTIDE SEQUENCE [LARGE SCALE GENOMIC DNA]</scope>
    <source>
        <strain evidence="5 6">DSM 22214</strain>
    </source>
</reference>
<feature type="binding site" evidence="3">
    <location>
        <position position="69"/>
    </location>
    <ligand>
        <name>a divalent metal cation</name>
        <dbReference type="ChEBI" id="CHEBI:60240"/>
    </ligand>
</feature>
<name>A0A316EA15_9BACT</name>
<feature type="binding site" evidence="3">
    <location>
        <position position="151"/>
    </location>
    <ligand>
        <name>a divalent metal cation</name>
        <dbReference type="ChEBI" id="CHEBI:60240"/>
    </ligand>
</feature>
<evidence type="ECO:0000313" key="5">
    <source>
        <dbReference type="EMBL" id="PWK27608.1"/>
    </source>
</evidence>
<evidence type="ECO:0000256" key="4">
    <source>
        <dbReference type="SAM" id="SignalP"/>
    </source>
</evidence>
<comment type="caution">
    <text evidence="5">The sequence shown here is derived from an EMBL/GenBank/DDBJ whole genome shotgun (WGS) entry which is preliminary data.</text>
</comment>
<organism evidence="5 6">
    <name type="scientific">Arcicella aurantiaca</name>
    <dbReference type="NCBI Taxonomy" id="591202"/>
    <lineage>
        <taxon>Bacteria</taxon>
        <taxon>Pseudomonadati</taxon>
        <taxon>Bacteroidota</taxon>
        <taxon>Cytophagia</taxon>
        <taxon>Cytophagales</taxon>
        <taxon>Flectobacillaceae</taxon>
        <taxon>Arcicella</taxon>
    </lineage>
</organism>
<keyword evidence="6" id="KW-1185">Reference proteome</keyword>
<accession>A0A316EA15</accession>
<protein>
    <submittedName>
        <fullName evidence="5">Putative damage-inducible protein DinB</fullName>
    </submittedName>
</protein>
<dbReference type="AlphaFoldDB" id="A0A316EA15"/>
<dbReference type="InterPro" id="IPR007837">
    <property type="entry name" value="DinB"/>
</dbReference>
<dbReference type="OrthoDB" id="119432at2"/>
<dbReference type="SUPFAM" id="SSF109854">
    <property type="entry name" value="DinB/YfiT-like putative metalloenzymes"/>
    <property type="match status" value="1"/>
</dbReference>
<dbReference type="GO" id="GO:0046872">
    <property type="term" value="F:metal ion binding"/>
    <property type="evidence" value="ECO:0007669"/>
    <property type="project" value="UniProtKB-KW"/>
</dbReference>
<sequence>MKKITLLLAMIFALGTSQSVKAQASIDEMVKEWERARTYTKEYLDAMPEAGYALKPTPEMRSFAQQMLHLTDGNYGFASAATGEKSPVGMGESEKTTDISKANVTKLVLAGYDFVIEGIKKMTPAQLNENVKLFGRFEMTKGTALNKCFEHQTHHRGQGTVYIRLAGAKPPQEKLF</sequence>
<dbReference type="EMBL" id="QGGO01000006">
    <property type="protein sequence ID" value="PWK27608.1"/>
    <property type="molecule type" value="Genomic_DNA"/>
</dbReference>
<gene>
    <name evidence="5" type="ORF">LV89_01499</name>
</gene>
<dbReference type="Gene3D" id="1.20.120.450">
    <property type="entry name" value="dinb family like domain"/>
    <property type="match status" value="1"/>
</dbReference>
<proteinExistence type="inferred from homology"/>
<evidence type="ECO:0000313" key="6">
    <source>
        <dbReference type="Proteomes" id="UP000245489"/>
    </source>
</evidence>
<evidence type="ECO:0000256" key="3">
    <source>
        <dbReference type="PIRSR" id="PIRSR607837-1"/>
    </source>
</evidence>
<dbReference type="InterPro" id="IPR034660">
    <property type="entry name" value="DinB/YfiT-like"/>
</dbReference>
<dbReference type="Proteomes" id="UP000245489">
    <property type="component" value="Unassembled WGS sequence"/>
</dbReference>